<sequence>MQGSFERYCGGGHAPKSAEVDAAANIATLLVHVAFLRLIRDAWQAGPIDGISVPLAVTTHDSELGIVLQPLVCRPWMPAPSCP</sequence>
<evidence type="ECO:0000313" key="1">
    <source>
        <dbReference type="EMBL" id="UUI74275.1"/>
    </source>
</evidence>
<gene>
    <name evidence="1" type="ORF">NP064_10675</name>
</gene>
<protein>
    <submittedName>
        <fullName evidence="1">Uncharacterized protein</fullName>
    </submittedName>
</protein>
<evidence type="ECO:0000313" key="2">
    <source>
        <dbReference type="Proteomes" id="UP001316189"/>
    </source>
</evidence>
<dbReference type="Proteomes" id="UP001316189">
    <property type="component" value="Chromosome"/>
</dbReference>
<dbReference type="EMBL" id="CP101988">
    <property type="protein sequence ID" value="UUI74275.1"/>
    <property type="molecule type" value="Genomic_DNA"/>
</dbReference>
<accession>A0ABY5KYR1</accession>
<name>A0ABY5KYR1_9CELL</name>
<organism evidence="1 2">
    <name type="scientific">Cellulomonas chengniuliangii</name>
    <dbReference type="NCBI Taxonomy" id="2968084"/>
    <lineage>
        <taxon>Bacteria</taxon>
        <taxon>Bacillati</taxon>
        <taxon>Actinomycetota</taxon>
        <taxon>Actinomycetes</taxon>
        <taxon>Micrococcales</taxon>
        <taxon>Cellulomonadaceae</taxon>
        <taxon>Cellulomonas</taxon>
    </lineage>
</organism>
<reference evidence="1 2" key="1">
    <citation type="submission" date="2022-07" db="EMBL/GenBank/DDBJ databases">
        <title>Novel species in genus cellulomonas.</title>
        <authorList>
            <person name="Ye L."/>
        </authorList>
    </citation>
    <scope>NUCLEOTIDE SEQUENCE [LARGE SCALE GENOMIC DNA]</scope>
    <source>
        <strain evidence="2">zg-Y338</strain>
    </source>
</reference>
<proteinExistence type="predicted"/>
<dbReference type="RefSeq" id="WP_227569665.1">
    <property type="nucleotide sequence ID" value="NZ_CP101988.1"/>
</dbReference>
<keyword evidence="2" id="KW-1185">Reference proteome</keyword>